<keyword evidence="2" id="KW-1185">Reference proteome</keyword>
<reference evidence="1" key="1">
    <citation type="journal article" date="2020" name="bioRxiv">
        <title>Comparative genomics of Chlamydomonas.</title>
        <authorList>
            <person name="Craig R.J."/>
            <person name="Hasan A.R."/>
            <person name="Ness R.W."/>
            <person name="Keightley P.D."/>
        </authorList>
    </citation>
    <scope>NUCLEOTIDE SEQUENCE</scope>
    <source>
        <strain evidence="1">CCAP 11/173</strain>
    </source>
</reference>
<protein>
    <submittedName>
        <fullName evidence="1">Uncharacterized protein</fullName>
    </submittedName>
</protein>
<dbReference type="AlphaFoldDB" id="A0A835WUR2"/>
<gene>
    <name evidence="1" type="ORF">HYH02_002006</name>
</gene>
<name>A0A835WUR2_9CHLO</name>
<proteinExistence type="predicted"/>
<accession>A0A835WUR2</accession>
<evidence type="ECO:0000313" key="2">
    <source>
        <dbReference type="Proteomes" id="UP000613740"/>
    </source>
</evidence>
<dbReference type="Proteomes" id="UP000613740">
    <property type="component" value="Unassembled WGS sequence"/>
</dbReference>
<dbReference type="EMBL" id="JAEHOD010000003">
    <property type="protein sequence ID" value="KAG2453799.1"/>
    <property type="molecule type" value="Genomic_DNA"/>
</dbReference>
<dbReference type="OrthoDB" id="553965at2759"/>
<comment type="caution">
    <text evidence="1">The sequence shown here is derived from an EMBL/GenBank/DDBJ whole genome shotgun (WGS) entry which is preliminary data.</text>
</comment>
<sequence length="248" mass="25969">MNGPGKELIAATPVPFSTLEPFLPLDTFKPETAVTPLQQPIPGHGFLFVVNLRYASWTLNGGDQGGDVRASYIMVQVKAPAGADEQGLNLLGTVHFYVLKAYTSSKAFQDVLVNAGFPMDFRGDLDFSAYGAARNVSLPGVLRANGTAYFPTDLPGASVMVWSKGAMGTSVLQVLNLPATLGYGAATVFSPTGSCLSNLLRTAPASLDCSAAQPNSDAPGWSCTGPVLGLANEFPGVNRLSVWLLKGN</sequence>
<organism evidence="1 2">
    <name type="scientific">Chlamydomonas schloesseri</name>
    <dbReference type="NCBI Taxonomy" id="2026947"/>
    <lineage>
        <taxon>Eukaryota</taxon>
        <taxon>Viridiplantae</taxon>
        <taxon>Chlorophyta</taxon>
        <taxon>core chlorophytes</taxon>
        <taxon>Chlorophyceae</taxon>
        <taxon>CS clade</taxon>
        <taxon>Chlamydomonadales</taxon>
        <taxon>Chlamydomonadaceae</taxon>
        <taxon>Chlamydomonas</taxon>
    </lineage>
</organism>
<evidence type="ECO:0000313" key="1">
    <source>
        <dbReference type="EMBL" id="KAG2453799.1"/>
    </source>
</evidence>